<dbReference type="AlphaFoldDB" id="A0A699L0V2"/>
<name>A0A699L0V2_TANCI</name>
<proteinExistence type="predicted"/>
<accession>A0A699L0V2</accession>
<sequence length="156" mass="17755">MPLKSAPLTQATICRMIKQNVDTATVVERARQANVRNNARVTEGSVKLKRWFEKTESVFGIIECEEDKKVKFDAATLQGPALTWWNDKVKEYNIVAYTQRFNELALMCPRMVEPKRVKVDAHIQGLTNNIKGEVTSSKPANLNEAVHMAHKLMEQK</sequence>
<evidence type="ECO:0008006" key="2">
    <source>
        <dbReference type="Google" id="ProtNLM"/>
    </source>
</evidence>
<evidence type="ECO:0000313" key="1">
    <source>
        <dbReference type="EMBL" id="GFB20983.1"/>
    </source>
</evidence>
<organism evidence="1">
    <name type="scientific">Tanacetum cinerariifolium</name>
    <name type="common">Dalmatian daisy</name>
    <name type="synonym">Chrysanthemum cinerariifolium</name>
    <dbReference type="NCBI Taxonomy" id="118510"/>
    <lineage>
        <taxon>Eukaryota</taxon>
        <taxon>Viridiplantae</taxon>
        <taxon>Streptophyta</taxon>
        <taxon>Embryophyta</taxon>
        <taxon>Tracheophyta</taxon>
        <taxon>Spermatophyta</taxon>
        <taxon>Magnoliopsida</taxon>
        <taxon>eudicotyledons</taxon>
        <taxon>Gunneridae</taxon>
        <taxon>Pentapetalae</taxon>
        <taxon>asterids</taxon>
        <taxon>campanulids</taxon>
        <taxon>Asterales</taxon>
        <taxon>Asteraceae</taxon>
        <taxon>Asteroideae</taxon>
        <taxon>Anthemideae</taxon>
        <taxon>Anthemidinae</taxon>
        <taxon>Tanacetum</taxon>
    </lineage>
</organism>
<reference evidence="1" key="1">
    <citation type="journal article" date="2019" name="Sci. Rep.">
        <title>Draft genome of Tanacetum cinerariifolium, the natural source of mosquito coil.</title>
        <authorList>
            <person name="Yamashiro T."/>
            <person name="Shiraishi A."/>
            <person name="Satake H."/>
            <person name="Nakayama K."/>
        </authorList>
    </citation>
    <scope>NUCLEOTIDE SEQUENCE</scope>
</reference>
<protein>
    <recommendedName>
        <fullName evidence="2">Reverse transcriptase domain-containing protein</fullName>
    </recommendedName>
</protein>
<dbReference type="EMBL" id="BKCJ010576091">
    <property type="protein sequence ID" value="GFB20983.1"/>
    <property type="molecule type" value="Genomic_DNA"/>
</dbReference>
<comment type="caution">
    <text evidence="1">The sequence shown here is derived from an EMBL/GenBank/DDBJ whole genome shotgun (WGS) entry which is preliminary data.</text>
</comment>
<gene>
    <name evidence="1" type="ORF">Tci_692954</name>
</gene>